<protein>
    <submittedName>
        <fullName evidence="2">Uncharacterized protein</fullName>
    </submittedName>
</protein>
<name>A0ABW4RVE9_9ACTN</name>
<sequence length="172" mass="17820">MNINPRNPFIVKSSAAALSSLIVLGGWMVDGQATSEPLTPSVSSSASTTETEEEIKAQQQASPSPSLGHGGIEPETSEHTSEASTPAAVTPPRVTVQDCRLSEVSPYAGAALVVDVSEAATLSITMNWGSQSSVHKVPVQAGMNKLSLYASEGEPTVREVTRCTVKAVTTAP</sequence>
<organism evidence="2 3">
    <name type="scientific">Luteococcus peritonei</name>
    <dbReference type="NCBI Taxonomy" id="88874"/>
    <lineage>
        <taxon>Bacteria</taxon>
        <taxon>Bacillati</taxon>
        <taxon>Actinomycetota</taxon>
        <taxon>Actinomycetes</taxon>
        <taxon>Propionibacteriales</taxon>
        <taxon>Propionibacteriaceae</taxon>
        <taxon>Luteococcus</taxon>
    </lineage>
</organism>
<feature type="compositionally biased region" description="Low complexity" evidence="1">
    <location>
        <begin position="35"/>
        <end position="49"/>
    </location>
</feature>
<accession>A0ABW4RVE9</accession>
<reference evidence="3" key="1">
    <citation type="journal article" date="2019" name="Int. J. Syst. Evol. Microbiol.">
        <title>The Global Catalogue of Microorganisms (GCM) 10K type strain sequencing project: providing services to taxonomists for standard genome sequencing and annotation.</title>
        <authorList>
            <consortium name="The Broad Institute Genomics Platform"/>
            <consortium name="The Broad Institute Genome Sequencing Center for Infectious Disease"/>
            <person name="Wu L."/>
            <person name="Ma J."/>
        </authorList>
    </citation>
    <scope>NUCLEOTIDE SEQUENCE [LARGE SCALE GENOMIC DNA]</scope>
    <source>
        <strain evidence="3">CAIM 431</strain>
    </source>
</reference>
<gene>
    <name evidence="2" type="ORF">ACFSCS_08955</name>
</gene>
<comment type="caution">
    <text evidence="2">The sequence shown here is derived from an EMBL/GenBank/DDBJ whole genome shotgun (WGS) entry which is preliminary data.</text>
</comment>
<dbReference type="RefSeq" id="WP_343873324.1">
    <property type="nucleotide sequence ID" value="NZ_BAAAIX010000015.1"/>
</dbReference>
<proteinExistence type="predicted"/>
<evidence type="ECO:0000256" key="1">
    <source>
        <dbReference type="SAM" id="MobiDB-lite"/>
    </source>
</evidence>
<dbReference type="EMBL" id="JBHUFZ010000018">
    <property type="protein sequence ID" value="MFD1890308.1"/>
    <property type="molecule type" value="Genomic_DNA"/>
</dbReference>
<dbReference type="Proteomes" id="UP001597326">
    <property type="component" value="Unassembled WGS sequence"/>
</dbReference>
<feature type="region of interest" description="Disordered" evidence="1">
    <location>
        <begin position="35"/>
        <end position="94"/>
    </location>
</feature>
<keyword evidence="3" id="KW-1185">Reference proteome</keyword>
<evidence type="ECO:0000313" key="3">
    <source>
        <dbReference type="Proteomes" id="UP001597326"/>
    </source>
</evidence>
<evidence type="ECO:0000313" key="2">
    <source>
        <dbReference type="EMBL" id="MFD1890308.1"/>
    </source>
</evidence>